<dbReference type="InterPro" id="IPR039424">
    <property type="entry name" value="SBP_5"/>
</dbReference>
<comment type="caution">
    <text evidence="2">The sequence shown here is derived from an EMBL/GenBank/DDBJ whole genome shotgun (WGS) entry which is preliminary data.</text>
</comment>
<dbReference type="GO" id="GO:1904680">
    <property type="term" value="F:peptide transmembrane transporter activity"/>
    <property type="evidence" value="ECO:0007669"/>
    <property type="project" value="TreeGrafter"/>
</dbReference>
<name>A0A2P7N217_9CYAN</name>
<dbReference type="PIRSF" id="PIRSF002741">
    <property type="entry name" value="MppA"/>
    <property type="match status" value="1"/>
</dbReference>
<dbReference type="Gene3D" id="3.40.190.10">
    <property type="entry name" value="Periplasmic binding protein-like II"/>
    <property type="match status" value="1"/>
</dbReference>
<reference evidence="2 3" key="1">
    <citation type="journal article" date="2018" name="Environ. Microbiol.">
        <title>Ecological and genomic features of two widespread freshwater picocyanobacteria.</title>
        <authorList>
            <person name="Cabello-Yeves P.J."/>
            <person name="Picazo A."/>
            <person name="Camacho A."/>
            <person name="Callieri C."/>
            <person name="Rosselli R."/>
            <person name="Roda-Garcia J.J."/>
            <person name="Coutinho F.H."/>
            <person name="Rodriguez-Valera F."/>
        </authorList>
    </citation>
    <scope>NUCLEOTIDE SEQUENCE [LARGE SCALE GENOMIC DNA]</scope>
    <source>
        <strain evidence="2 3">Tous</strain>
    </source>
</reference>
<protein>
    <submittedName>
        <fullName evidence="2">ABC transporter substrate-binding protein</fullName>
    </submittedName>
</protein>
<sequence length="479" mass="52041">MQLLSAIGDPLYAINAAGQLEPRLAVALPQLSADGLKAQVQLRQGVRFHDGTPFNAAAMVFSLERFLAIGKLSYLLGDRVSAARAVGPYTIELTLKRPFSPLAELLSAVNLTPLSPSAYKNHRDRFLNDRFVGTGPYRLSFFTGQQQRLEPFAGYWGAKPANGGIDLVSLSNSTALYGALQSGEVDVLLSTSLEIDQQAALQRQAAAGSLQVGSGPALEIGYLTMLTDQPPLNDPRLRQAVAYSLDRNTISRRVTLGLRPPLRELVPPSLKGSDPQAWPSYNPAKARQLYRQAGYCQGKRLALPLTFRSNIPADRMFALTWQAQLQQDLGDCVELEVTGMEATTAYRQLGEGSFPLILLEWMGDFPDADNYLVPLLGCEEAQGERCLKGASAASGSFWAKPGLQQDLERSASVAGPARAALLRSIQRQTAAANPYLPVWLVAPRAWAQPSISQPRFDGSGRLLLQELTRKQTPQGSTKP</sequence>
<dbReference type="EMBL" id="PXXO01000001">
    <property type="protein sequence ID" value="PSJ07519.1"/>
    <property type="molecule type" value="Genomic_DNA"/>
</dbReference>
<dbReference type="Gene3D" id="3.10.105.10">
    <property type="entry name" value="Dipeptide-binding Protein, Domain 3"/>
    <property type="match status" value="1"/>
</dbReference>
<dbReference type="Proteomes" id="UP000243002">
    <property type="component" value="Unassembled WGS sequence"/>
</dbReference>
<dbReference type="SUPFAM" id="SSF53850">
    <property type="entry name" value="Periplasmic binding protein-like II"/>
    <property type="match status" value="1"/>
</dbReference>
<evidence type="ECO:0000313" key="2">
    <source>
        <dbReference type="EMBL" id="PSJ07519.1"/>
    </source>
</evidence>
<accession>A0A2P7N217</accession>
<feature type="domain" description="Solute-binding protein family 5" evidence="1">
    <location>
        <begin position="20"/>
        <end position="381"/>
    </location>
</feature>
<keyword evidence="3" id="KW-1185">Reference proteome</keyword>
<dbReference type="AlphaFoldDB" id="A0A2P7N217"/>
<dbReference type="GO" id="GO:0043190">
    <property type="term" value="C:ATP-binding cassette (ABC) transporter complex"/>
    <property type="evidence" value="ECO:0007669"/>
    <property type="project" value="InterPro"/>
</dbReference>
<dbReference type="InterPro" id="IPR000914">
    <property type="entry name" value="SBP_5_dom"/>
</dbReference>
<proteinExistence type="predicted"/>
<dbReference type="PANTHER" id="PTHR30290">
    <property type="entry name" value="PERIPLASMIC BINDING COMPONENT OF ABC TRANSPORTER"/>
    <property type="match status" value="1"/>
</dbReference>
<dbReference type="Pfam" id="PF00496">
    <property type="entry name" value="SBP_bac_5"/>
    <property type="match status" value="1"/>
</dbReference>
<dbReference type="OrthoDB" id="9796817at2"/>
<evidence type="ECO:0000313" key="3">
    <source>
        <dbReference type="Proteomes" id="UP000243002"/>
    </source>
</evidence>
<dbReference type="GO" id="GO:0042597">
    <property type="term" value="C:periplasmic space"/>
    <property type="evidence" value="ECO:0007669"/>
    <property type="project" value="UniProtKB-ARBA"/>
</dbReference>
<gene>
    <name evidence="2" type="ORF">C7K55_00625</name>
</gene>
<dbReference type="GO" id="GO:0015833">
    <property type="term" value="P:peptide transport"/>
    <property type="evidence" value="ECO:0007669"/>
    <property type="project" value="TreeGrafter"/>
</dbReference>
<dbReference type="InterPro" id="IPR030678">
    <property type="entry name" value="Peptide/Ni-bd"/>
</dbReference>
<organism evidence="2 3">
    <name type="scientific">Cyanobium usitatum str. Tous</name>
    <dbReference type="NCBI Taxonomy" id="2116684"/>
    <lineage>
        <taxon>Bacteria</taxon>
        <taxon>Bacillati</taxon>
        <taxon>Cyanobacteriota</taxon>
        <taxon>Cyanophyceae</taxon>
        <taxon>Synechococcales</taxon>
        <taxon>Prochlorococcaceae</taxon>
        <taxon>Cyanobium</taxon>
    </lineage>
</organism>
<evidence type="ECO:0000259" key="1">
    <source>
        <dbReference type="Pfam" id="PF00496"/>
    </source>
</evidence>